<proteinExistence type="predicted"/>
<protein>
    <submittedName>
        <fullName evidence="2">CLUMA_CG016559, isoform A</fullName>
    </submittedName>
</protein>
<evidence type="ECO:0000256" key="1">
    <source>
        <dbReference type="SAM" id="MobiDB-lite"/>
    </source>
</evidence>
<gene>
    <name evidence="2" type="ORF">CLUMA_CG016559</name>
</gene>
<name>A0A1J1IV46_9DIPT</name>
<evidence type="ECO:0000313" key="2">
    <source>
        <dbReference type="EMBL" id="CRL03460.1"/>
    </source>
</evidence>
<evidence type="ECO:0000313" key="3">
    <source>
        <dbReference type="Proteomes" id="UP000183832"/>
    </source>
</evidence>
<dbReference type="AlphaFoldDB" id="A0A1J1IV46"/>
<sequence>MESHAILKNFEFQRKIFRSILLKRVNAISMIEGNSVDCLDGSEDVTAFVLVPKNDDFIADDYKADFNEILNKNNQNSPPRQTCPPPARPPPKKDNGCSPKPKPKRGGC</sequence>
<reference evidence="2 3" key="1">
    <citation type="submission" date="2015-04" db="EMBL/GenBank/DDBJ databases">
        <authorList>
            <person name="Syromyatnikov M.Y."/>
            <person name="Popov V.N."/>
        </authorList>
    </citation>
    <scope>NUCLEOTIDE SEQUENCE [LARGE SCALE GENOMIC DNA]</scope>
</reference>
<dbReference type="Proteomes" id="UP000183832">
    <property type="component" value="Unassembled WGS sequence"/>
</dbReference>
<keyword evidence="3" id="KW-1185">Reference proteome</keyword>
<feature type="region of interest" description="Disordered" evidence="1">
    <location>
        <begin position="70"/>
        <end position="108"/>
    </location>
</feature>
<organism evidence="2 3">
    <name type="scientific">Clunio marinus</name>
    <dbReference type="NCBI Taxonomy" id="568069"/>
    <lineage>
        <taxon>Eukaryota</taxon>
        <taxon>Metazoa</taxon>
        <taxon>Ecdysozoa</taxon>
        <taxon>Arthropoda</taxon>
        <taxon>Hexapoda</taxon>
        <taxon>Insecta</taxon>
        <taxon>Pterygota</taxon>
        <taxon>Neoptera</taxon>
        <taxon>Endopterygota</taxon>
        <taxon>Diptera</taxon>
        <taxon>Nematocera</taxon>
        <taxon>Chironomoidea</taxon>
        <taxon>Chironomidae</taxon>
        <taxon>Clunio</taxon>
    </lineage>
</organism>
<dbReference type="EMBL" id="CVRI01000059">
    <property type="protein sequence ID" value="CRL03460.1"/>
    <property type="molecule type" value="Genomic_DNA"/>
</dbReference>
<accession>A0A1J1IV46</accession>